<proteinExistence type="predicted"/>
<accession>A0ABT1QMV0</accession>
<evidence type="ECO:0000313" key="2">
    <source>
        <dbReference type="Proteomes" id="UP001165498"/>
    </source>
</evidence>
<reference evidence="1" key="1">
    <citation type="submission" date="2022-07" db="EMBL/GenBank/DDBJ databases">
        <title>Tahibacter sp., a new gammaproteobacterium isolated from the silt sample collected at pig farm.</title>
        <authorList>
            <person name="Chen H."/>
        </authorList>
    </citation>
    <scope>NUCLEOTIDE SEQUENCE</scope>
    <source>
        <strain evidence="1">P2K</strain>
    </source>
</reference>
<dbReference type="EMBL" id="JANFQO010000003">
    <property type="protein sequence ID" value="MCQ4163849.1"/>
    <property type="molecule type" value="Genomic_DNA"/>
</dbReference>
<dbReference type="Proteomes" id="UP001165498">
    <property type="component" value="Unassembled WGS sequence"/>
</dbReference>
<protein>
    <submittedName>
        <fullName evidence="1">Uncharacterized protein</fullName>
    </submittedName>
</protein>
<dbReference type="RefSeq" id="WP_255911482.1">
    <property type="nucleotide sequence ID" value="NZ_JANFQO010000003.1"/>
</dbReference>
<evidence type="ECO:0000313" key="1">
    <source>
        <dbReference type="EMBL" id="MCQ4163849.1"/>
    </source>
</evidence>
<comment type="caution">
    <text evidence="1">The sequence shown here is derived from an EMBL/GenBank/DDBJ whole genome shotgun (WGS) entry which is preliminary data.</text>
</comment>
<organism evidence="1 2">
    <name type="scientific">Tahibacter harae</name>
    <dbReference type="NCBI Taxonomy" id="2963937"/>
    <lineage>
        <taxon>Bacteria</taxon>
        <taxon>Pseudomonadati</taxon>
        <taxon>Pseudomonadota</taxon>
        <taxon>Gammaproteobacteria</taxon>
        <taxon>Lysobacterales</taxon>
        <taxon>Rhodanobacteraceae</taxon>
        <taxon>Tahibacter</taxon>
    </lineage>
</organism>
<keyword evidence="2" id="KW-1185">Reference proteome</keyword>
<name>A0ABT1QMV0_9GAMM</name>
<gene>
    <name evidence="1" type="ORF">NM961_03910</name>
</gene>
<sequence length="124" mass="13477">MIASLVLLSVALQGAQEITPLSTKAGQLANGLTRSEVIGRLGRPTWAVLPTDKGDFKTPDPSVSLVLIWKNPPCAPVVVDFDRNKKVIGWDEGRAICGKDVQLLQLEPPSNRFCSLSDRSNYCD</sequence>